<dbReference type="InterPro" id="IPR011429">
    <property type="entry name" value="Cyt_c_Planctomycete-type"/>
</dbReference>
<evidence type="ECO:0000313" key="4">
    <source>
        <dbReference type="EMBL" id="SVA80606.1"/>
    </source>
</evidence>
<dbReference type="InterPro" id="IPR022655">
    <property type="entry name" value="DUF1553"/>
</dbReference>
<reference evidence="4" key="1">
    <citation type="submission" date="2018-05" db="EMBL/GenBank/DDBJ databases">
        <authorList>
            <person name="Lanie J.A."/>
            <person name="Ng W.-L."/>
            <person name="Kazmierczak K.M."/>
            <person name="Andrzejewski T.M."/>
            <person name="Davidsen T.M."/>
            <person name="Wayne K.J."/>
            <person name="Tettelin H."/>
            <person name="Glass J.I."/>
            <person name="Rusch D."/>
            <person name="Podicherti R."/>
            <person name="Tsui H.-C.T."/>
            <person name="Winkler M.E."/>
        </authorList>
    </citation>
    <scope>NUCLEOTIDE SEQUENCE</scope>
</reference>
<dbReference type="Pfam" id="PF07587">
    <property type="entry name" value="PSD1"/>
    <property type="match status" value="1"/>
</dbReference>
<proteinExistence type="predicted"/>
<dbReference type="AlphaFoldDB" id="A0A381YU89"/>
<dbReference type="InterPro" id="IPR008979">
    <property type="entry name" value="Galactose-bd-like_sf"/>
</dbReference>
<dbReference type="PANTHER" id="PTHR35889">
    <property type="entry name" value="CYCLOINULO-OLIGOSACCHARIDE FRUCTANOTRANSFERASE-RELATED"/>
    <property type="match status" value="1"/>
</dbReference>
<protein>
    <recommendedName>
        <fullName evidence="5">Cytochrome c domain-containing protein</fullName>
    </recommendedName>
</protein>
<dbReference type="InterPro" id="IPR011444">
    <property type="entry name" value="DUF1549"/>
</dbReference>
<dbReference type="Pfam" id="PF07635">
    <property type="entry name" value="PSCyt1"/>
    <property type="match status" value="1"/>
</dbReference>
<accession>A0A381YU89</accession>
<sequence>MLPVFAVPLLTSFALGEEPDPLSFNRDVRPILSDNCFGCHGPVAKDAKAGLQLHSFESATALLGKGEDRQALVPGDRKASELWKRITSRDPDEKMPPPDSNHRLTPGQIEVLGQWIDQGAEYEGHWAFQALKAAQGASIDSLIRARLDGTGLRPAPPADRATLLRRITQDLTGLPPTPEELDAFLGDHKPDAYERVVDRLLRSPAAAERLAVDWLDGARYADTNGYSIDDHRDMWIWRDWVLNAFLTNKRFDEFTVEQIAGDLLPGATEQQRVATGFLRNSMNTHEGGTIPEEYRVIYNVDKVDTVATVFMGLTMKCAQCHDHKYDPISQREFYQFYAFFNQSSEPGSGATNANTGPLIEAGSAICPSERVKRDAAVRIAELKRLRAVPPARIAAQRDRWETKQLASLGLLKNGGAVAKKLVLFPQDQPSWIWSAADKTAESVEFERRFNLEAIPAEARLWVTCDNACEVEINGRSIGSSDDWTRPKVFEVRGLKVGDNTITVRGTNIGASPAGLLLSLAMRAANGEEWHVVTDKKWQARLLVAGAAGTNWEPAAELAKHGGGAWGTLYGKEPSDAGPDALHQALGMAKADRTTEHWATINTAFAEMQPAFKTLTNQLDLEEKILRKAADTGRTTVMVMDYKPRKTHILTRGAYDQPGAEVSAGTPSTLPPLGAVGTPNGKRTRLDLAHWLVDPDHPLTSRVIVNRYWQMLFGTGLVKTAEDFGTQGEFPSHPELLDRLAADFVASGWDLRRLLHQMVMSETYRQQSAATPELLEKDPYNRLLARAPRFRLAAEFVRDGALAASGLLNDDLGGPSVHPYQPDGLWEEVSHYGYPKPFSSQKFLPGSGRVLYRRSLYTAWKRTSPPPSMAIFDAPSRETCSVRRLNTNTPLQALVMQNDPQFLEAARALGDLMAAAGSPQDGIDLGAKRVLGRAPTTKELDVLSAALVRYRQAYQSQAEKARQLLASAGAPGSGDPVQVAWTLVASTLLNMDEAMTRQ</sequence>
<dbReference type="Gene3D" id="2.60.120.260">
    <property type="entry name" value="Galactose-binding domain-like"/>
    <property type="match status" value="1"/>
</dbReference>
<feature type="domain" description="Cytochrome C Planctomycete-type" evidence="3">
    <location>
        <begin position="36"/>
        <end position="99"/>
    </location>
</feature>
<evidence type="ECO:0000259" key="2">
    <source>
        <dbReference type="Pfam" id="PF07587"/>
    </source>
</evidence>
<dbReference type="PANTHER" id="PTHR35889:SF3">
    <property type="entry name" value="F-BOX DOMAIN-CONTAINING PROTEIN"/>
    <property type="match status" value="1"/>
</dbReference>
<organism evidence="4">
    <name type="scientific">marine metagenome</name>
    <dbReference type="NCBI Taxonomy" id="408172"/>
    <lineage>
        <taxon>unclassified sequences</taxon>
        <taxon>metagenomes</taxon>
        <taxon>ecological metagenomes</taxon>
    </lineage>
</organism>
<feature type="domain" description="DUF1553" evidence="2">
    <location>
        <begin position="683"/>
        <end position="944"/>
    </location>
</feature>
<dbReference type="EMBL" id="UINC01019081">
    <property type="protein sequence ID" value="SVA80606.1"/>
    <property type="molecule type" value="Genomic_DNA"/>
</dbReference>
<evidence type="ECO:0000259" key="3">
    <source>
        <dbReference type="Pfam" id="PF07635"/>
    </source>
</evidence>
<feature type="domain" description="DUF1549" evidence="1">
    <location>
        <begin position="139"/>
        <end position="344"/>
    </location>
</feature>
<gene>
    <name evidence="4" type="ORF">METZ01_LOCUS133460</name>
</gene>
<evidence type="ECO:0008006" key="5">
    <source>
        <dbReference type="Google" id="ProtNLM"/>
    </source>
</evidence>
<evidence type="ECO:0000259" key="1">
    <source>
        <dbReference type="Pfam" id="PF07583"/>
    </source>
</evidence>
<dbReference type="Pfam" id="PF07583">
    <property type="entry name" value="PSCyt2"/>
    <property type="match status" value="1"/>
</dbReference>
<dbReference type="SUPFAM" id="SSF49785">
    <property type="entry name" value="Galactose-binding domain-like"/>
    <property type="match status" value="1"/>
</dbReference>
<name>A0A381YU89_9ZZZZ</name>